<dbReference type="OrthoDB" id="10248513at2759"/>
<sequence>MARDGCAQVPEGPGHVKDRMQVETTATLRGMECVDLTEVVSGDGAGREQAGLRIARSLERCGAVVVQDPRVRAELNDAYCDMMQRYFAQSAECKMRDARPELNFQLGVTPEYTERARDNSEYIAALSAEDRPVAATRGLDPKWRFFWRPGASDNVVPAAFEAEWRNTMDEWGFKLQDTMMLVSSLLAVGLGAEQDTFERMLQGGPHLLAPTGSDLFEIGQKMAKLGKDEALASPLPLAGFHYDLNFLTAHGKSTHGGLYIWTREGKRVPVSVPPGGVLLQAGIQLEILTAGRIQRGYHEVIALPEVVQRVVRECAENRACGWRVSSTVFGHIRSDQVLEPIEVCAQEEAASRYPPVQAAVQVLRELESIQLAPSDPVS</sequence>
<dbReference type="InterPro" id="IPR027443">
    <property type="entry name" value="IPNS-like_sf"/>
</dbReference>
<evidence type="ECO:0000313" key="2">
    <source>
        <dbReference type="Proteomes" id="UP000324585"/>
    </source>
</evidence>
<protein>
    <recommendedName>
        <fullName evidence="3">Isopenicillin N synthase-like Fe(2+) 2OG dioxygenase domain-containing protein</fullName>
    </recommendedName>
</protein>
<dbReference type="EMBL" id="VRMN01000001">
    <property type="protein sequence ID" value="KAA8499514.1"/>
    <property type="molecule type" value="Genomic_DNA"/>
</dbReference>
<name>A0A5J4Z952_PORPP</name>
<dbReference type="OMA" id="HQPDPKC"/>
<comment type="caution">
    <text evidence="1">The sequence shown here is derived from an EMBL/GenBank/DDBJ whole genome shotgun (WGS) entry which is preliminary data.</text>
</comment>
<accession>A0A5J4Z952</accession>
<evidence type="ECO:0000313" key="1">
    <source>
        <dbReference type="EMBL" id="KAA8499514.1"/>
    </source>
</evidence>
<keyword evidence="2" id="KW-1185">Reference proteome</keyword>
<dbReference type="SUPFAM" id="SSF51197">
    <property type="entry name" value="Clavaminate synthase-like"/>
    <property type="match status" value="1"/>
</dbReference>
<organism evidence="1 2">
    <name type="scientific">Porphyridium purpureum</name>
    <name type="common">Red alga</name>
    <name type="synonym">Porphyridium cruentum</name>
    <dbReference type="NCBI Taxonomy" id="35688"/>
    <lineage>
        <taxon>Eukaryota</taxon>
        <taxon>Rhodophyta</taxon>
        <taxon>Bangiophyceae</taxon>
        <taxon>Porphyridiales</taxon>
        <taxon>Porphyridiaceae</taxon>
        <taxon>Porphyridium</taxon>
    </lineage>
</organism>
<dbReference type="Proteomes" id="UP000324585">
    <property type="component" value="Unassembled WGS sequence"/>
</dbReference>
<evidence type="ECO:0008006" key="3">
    <source>
        <dbReference type="Google" id="ProtNLM"/>
    </source>
</evidence>
<dbReference type="Gene3D" id="2.60.120.330">
    <property type="entry name" value="B-lactam Antibiotic, Isopenicillin N Synthase, Chain"/>
    <property type="match status" value="1"/>
</dbReference>
<reference evidence="2" key="1">
    <citation type="journal article" date="2019" name="Nat. Commun.">
        <title>Expansion of phycobilisome linker gene families in mesophilic red algae.</title>
        <authorList>
            <person name="Lee J."/>
            <person name="Kim D."/>
            <person name="Bhattacharya D."/>
            <person name="Yoon H.S."/>
        </authorList>
    </citation>
    <scope>NUCLEOTIDE SEQUENCE [LARGE SCALE GENOMIC DNA]</scope>
    <source>
        <strain evidence="2">CCMP 1328</strain>
    </source>
</reference>
<gene>
    <name evidence="1" type="ORF">FVE85_7099</name>
</gene>
<proteinExistence type="predicted"/>
<dbReference type="AlphaFoldDB" id="A0A5J4Z952"/>